<dbReference type="CDD" id="cd09294">
    <property type="entry name" value="SmpB"/>
    <property type="match status" value="1"/>
</dbReference>
<dbReference type="GO" id="GO:0070930">
    <property type="term" value="P:trans-translation-dependent protein tagging"/>
    <property type="evidence" value="ECO:0007669"/>
    <property type="project" value="TreeGrafter"/>
</dbReference>
<dbReference type="AlphaFoldDB" id="A0A0M8KAS8"/>
<dbReference type="InterPro" id="IPR023620">
    <property type="entry name" value="SmpB"/>
</dbReference>
<organism evidence="4 5">
    <name type="scientific">Ardenticatena maritima</name>
    <dbReference type="NCBI Taxonomy" id="872965"/>
    <lineage>
        <taxon>Bacteria</taxon>
        <taxon>Bacillati</taxon>
        <taxon>Chloroflexota</taxon>
        <taxon>Ardenticatenia</taxon>
        <taxon>Ardenticatenales</taxon>
        <taxon>Ardenticatenaceae</taxon>
        <taxon>Ardenticatena</taxon>
    </lineage>
</organism>
<dbReference type="Pfam" id="PF01668">
    <property type="entry name" value="SmpB"/>
    <property type="match status" value="1"/>
</dbReference>
<proteinExistence type="inferred from homology"/>
<dbReference type="Proteomes" id="UP000037784">
    <property type="component" value="Unassembled WGS sequence"/>
</dbReference>
<comment type="function">
    <text evidence="3">Required for rescue of stalled ribosomes mediated by trans-translation. Binds to transfer-messenger RNA (tmRNA), required for stable association of tmRNA with ribosomes. tmRNA and SmpB together mimic tRNA shape, replacing the anticodon stem-loop with SmpB. tmRNA is encoded by the ssrA gene; the 2 termini fold to resemble tRNA(Ala) and it encodes a 'tag peptide', a short internal open reading frame. During trans-translation Ala-aminoacylated tmRNA acts like a tRNA, entering the A-site of stalled ribosomes, displacing the stalled mRNA. The ribosome then switches to translate the ORF on the tmRNA; the nascent peptide is terminated with the 'tag peptide' encoded by the tmRNA and targeted for degradation. The ribosome is freed to recommence translation, which seems to be the essential function of trans-translation.</text>
</comment>
<protein>
    <recommendedName>
        <fullName evidence="3">SsrA-binding protein</fullName>
    </recommendedName>
    <alternativeName>
        <fullName evidence="3">Small protein B</fullName>
    </alternativeName>
</protein>
<dbReference type="Gene3D" id="2.40.280.10">
    <property type="match status" value="1"/>
</dbReference>
<evidence type="ECO:0000256" key="1">
    <source>
        <dbReference type="ARBA" id="ARBA00022490"/>
    </source>
</evidence>
<sequence length="155" mass="17985">MTMSKGERTIAVNRKAHHDYFILETYEAGLVLKGSEIKSIRAGRVNLRDSYVRIKDGEAWVENMHISPYDKASTHEHLDPKRPRKLLLHKREIGRLAGKVAQEGVTIVPLRLYLKRNRAKLEIAVAKGKKKYDKREAIAKREAQRQIERALKTRY</sequence>
<keyword evidence="2 3" id="KW-0694">RNA-binding</keyword>
<dbReference type="HAMAP" id="MF_00023">
    <property type="entry name" value="SmpB"/>
    <property type="match status" value="1"/>
</dbReference>
<reference evidence="4 5" key="1">
    <citation type="journal article" date="2015" name="Genome Announc.">
        <title>Draft Genome Sequence of a Heterotrophic Facultative Anaerobic Thermophilic Bacterium, Ardenticatena maritima Strain 110ST.</title>
        <authorList>
            <person name="Kawaichi S."/>
            <person name="Yoshida T."/>
            <person name="Sako Y."/>
            <person name="Nakamura R."/>
        </authorList>
    </citation>
    <scope>NUCLEOTIDE SEQUENCE [LARGE SCALE GENOMIC DNA]</scope>
    <source>
        <strain evidence="4 5">110S</strain>
    </source>
</reference>
<dbReference type="NCBIfam" id="TIGR00086">
    <property type="entry name" value="smpB"/>
    <property type="match status" value="1"/>
</dbReference>
<dbReference type="SUPFAM" id="SSF74982">
    <property type="entry name" value="Small protein B (SmpB)"/>
    <property type="match status" value="1"/>
</dbReference>
<comment type="caution">
    <text evidence="4">The sequence shown here is derived from an EMBL/GenBank/DDBJ whole genome shotgun (WGS) entry which is preliminary data.</text>
</comment>
<keyword evidence="5" id="KW-1185">Reference proteome</keyword>
<reference evidence="5" key="2">
    <citation type="submission" date="2015-08" db="EMBL/GenBank/DDBJ databases">
        <title>Draft Genome Sequence of a Heterotrophic Facultative Anaerobic Bacterium Ardenticatena maritima Strain 110S.</title>
        <authorList>
            <person name="Kawaichi S."/>
            <person name="Yoshida T."/>
            <person name="Sako Y."/>
            <person name="Nakamura R."/>
        </authorList>
    </citation>
    <scope>NUCLEOTIDE SEQUENCE [LARGE SCALE GENOMIC DNA]</scope>
    <source>
        <strain evidence="5">110S</strain>
    </source>
</reference>
<dbReference type="PROSITE" id="PS01317">
    <property type="entry name" value="SSRP"/>
    <property type="match status" value="1"/>
</dbReference>
<comment type="subcellular location">
    <subcellularLocation>
        <location evidence="3">Cytoplasm</location>
    </subcellularLocation>
    <text evidence="3">The tmRNA-SmpB complex associates with stalled 70S ribosomes.</text>
</comment>
<gene>
    <name evidence="3 4" type="primary">smpB</name>
    <name evidence="4" type="ORF">ARMA_2834</name>
</gene>
<dbReference type="STRING" id="872965.SE16_03380"/>
<dbReference type="InParanoid" id="A0A0M8KAS8"/>
<dbReference type="GO" id="GO:0003723">
    <property type="term" value="F:RNA binding"/>
    <property type="evidence" value="ECO:0007669"/>
    <property type="project" value="UniProtKB-UniRule"/>
</dbReference>
<dbReference type="InterPro" id="IPR020081">
    <property type="entry name" value="SsrA-bd_prot_CS"/>
</dbReference>
<evidence type="ECO:0000256" key="2">
    <source>
        <dbReference type="ARBA" id="ARBA00022884"/>
    </source>
</evidence>
<dbReference type="GO" id="GO:0005829">
    <property type="term" value="C:cytosol"/>
    <property type="evidence" value="ECO:0007669"/>
    <property type="project" value="TreeGrafter"/>
</dbReference>
<dbReference type="PANTHER" id="PTHR30308:SF2">
    <property type="entry name" value="SSRA-BINDING PROTEIN"/>
    <property type="match status" value="1"/>
</dbReference>
<dbReference type="GO" id="GO:0070929">
    <property type="term" value="P:trans-translation"/>
    <property type="evidence" value="ECO:0007669"/>
    <property type="project" value="UniProtKB-UniRule"/>
</dbReference>
<keyword evidence="1 3" id="KW-0963">Cytoplasm</keyword>
<accession>A0A0M8KAS8</accession>
<evidence type="ECO:0000313" key="5">
    <source>
        <dbReference type="Proteomes" id="UP000037784"/>
    </source>
</evidence>
<evidence type="ECO:0000313" key="4">
    <source>
        <dbReference type="EMBL" id="GAP64411.1"/>
    </source>
</evidence>
<comment type="similarity">
    <text evidence="3">Belongs to the SmpB family.</text>
</comment>
<dbReference type="NCBIfam" id="NF003843">
    <property type="entry name" value="PRK05422.1"/>
    <property type="match status" value="1"/>
</dbReference>
<dbReference type="FunCoup" id="A0A0M8KAS8">
    <property type="interactions" value="302"/>
</dbReference>
<dbReference type="InterPro" id="IPR000037">
    <property type="entry name" value="SsrA-bd_prot"/>
</dbReference>
<evidence type="ECO:0000256" key="3">
    <source>
        <dbReference type="HAMAP-Rule" id="MF_00023"/>
    </source>
</evidence>
<dbReference type="EMBL" id="BBZA01000258">
    <property type="protein sequence ID" value="GAP64411.1"/>
    <property type="molecule type" value="Genomic_DNA"/>
</dbReference>
<dbReference type="PANTHER" id="PTHR30308">
    <property type="entry name" value="TMRNA-BINDING COMPONENT OF TRANS-TRANSLATION TAGGING COMPLEX"/>
    <property type="match status" value="1"/>
</dbReference>
<name>A0A0M8KAS8_9CHLR</name>